<evidence type="ECO:0000313" key="1">
    <source>
        <dbReference type="EMBL" id="WAS95652.1"/>
    </source>
</evidence>
<dbReference type="Gene3D" id="3.30.460.10">
    <property type="entry name" value="Beta Polymerase, domain 2"/>
    <property type="match status" value="1"/>
</dbReference>
<proteinExistence type="predicted"/>
<dbReference type="RefSeq" id="WP_269037998.1">
    <property type="nucleotide sequence ID" value="NZ_CP114040.1"/>
</dbReference>
<dbReference type="SUPFAM" id="SSF81301">
    <property type="entry name" value="Nucleotidyltransferase"/>
    <property type="match status" value="1"/>
</dbReference>
<name>A0ABY7H8Q2_9BACT</name>
<protein>
    <submittedName>
        <fullName evidence="1">Nucleotidyltransferase domain-containing protein</fullName>
    </submittedName>
</protein>
<dbReference type="InterPro" id="IPR043519">
    <property type="entry name" value="NT_sf"/>
</dbReference>
<dbReference type="CDD" id="cd05403">
    <property type="entry name" value="NT_KNTase_like"/>
    <property type="match status" value="1"/>
</dbReference>
<gene>
    <name evidence="1" type="ORF">O0S08_05775</name>
</gene>
<dbReference type="Proteomes" id="UP001164459">
    <property type="component" value="Chromosome"/>
</dbReference>
<keyword evidence="2" id="KW-1185">Reference proteome</keyword>
<accession>A0ABY7H8Q2</accession>
<sequence>MTPSLSDIAAMIAGRYGCHAVLLYGSRARGDHEADSDHDLFALRDAGPSLHEVFTWRGAAIDVFVESDAAVAGEPAPALLRLHGAVVLRDDHGRGAALLQRIAAAHARPPATTAATEVATLRAWADKMLVRLDDPDPVLAGLRRAELLTQLLEIRHGLVGRRWSGFKEGVAWARLHDRAVYDAYRDAVAPSATRTALQHLVDLVFSPADSGGSAG</sequence>
<organism evidence="1 2">
    <name type="scientific">Nannocystis punicea</name>
    <dbReference type="NCBI Taxonomy" id="2995304"/>
    <lineage>
        <taxon>Bacteria</taxon>
        <taxon>Pseudomonadati</taxon>
        <taxon>Myxococcota</taxon>
        <taxon>Polyangia</taxon>
        <taxon>Nannocystales</taxon>
        <taxon>Nannocystaceae</taxon>
        <taxon>Nannocystis</taxon>
    </lineage>
</organism>
<reference evidence="1" key="1">
    <citation type="submission" date="2022-11" db="EMBL/GenBank/DDBJ databases">
        <title>Minimal conservation of predation-associated metabolite biosynthetic gene clusters underscores biosynthetic potential of Myxococcota including descriptions for ten novel species: Archangium lansinium sp. nov., Myxococcus landrumus sp. nov., Nannocystis bai.</title>
        <authorList>
            <person name="Ahearne A."/>
            <person name="Stevens C."/>
            <person name="Dowd S."/>
        </authorList>
    </citation>
    <scope>NUCLEOTIDE SEQUENCE</scope>
    <source>
        <strain evidence="1">Fl3</strain>
    </source>
</reference>
<dbReference type="EMBL" id="CP114040">
    <property type="protein sequence ID" value="WAS95652.1"/>
    <property type="molecule type" value="Genomic_DNA"/>
</dbReference>
<evidence type="ECO:0000313" key="2">
    <source>
        <dbReference type="Proteomes" id="UP001164459"/>
    </source>
</evidence>